<feature type="domain" description="Pesticidal crystal protein Cry22Aa Ig-like" evidence="3">
    <location>
        <begin position="28"/>
        <end position="98"/>
    </location>
</feature>
<evidence type="ECO:0000313" key="5">
    <source>
        <dbReference type="Proteomes" id="UP000290909"/>
    </source>
</evidence>
<dbReference type="PANTHER" id="PTHR30290">
    <property type="entry name" value="PERIPLASMIC BINDING COMPONENT OF ABC TRANSPORTER"/>
    <property type="match status" value="1"/>
</dbReference>
<sequence length="899" mass="99072">MKKVLYGFLLLSLTLLVACTKTNNAPVISGANDTSIVVGTAFDPKAGVTASDKEDGNLTDKIVVTGTVDVNTVATYTLTYSVTDSGDKTTEKIRKVTVTEPNLDGTKYNGVLNLKFADADTKHTFFAAAEKYLLDYMAGGIPYYVANSFSLLADRVTLPVTDYIPSYGWGTRLAEITKDDSQVLGVDGTYGQAGKYTYRDWNNQDFSTLNYWIYDDSVSATYLDFIEGTFFRATLNDARNGWEFVPALAAKAPEAPAASQEIVNGKVTSKVWRVTLRQDLEWAFNSNINTTGFDLKIDANDFYWTYREALTRNFFRAISGGGDFVSEIQGAEGYSKLASEIYGAGGTPTADQLAALDAEWAKVGIKKIDDYTLEFTTKNAKALFDVYYLMGWPAMNEDLYKKHGNQYGTNELTVASSGEYIMNSHESGKVTRYIKNEKYPHASETQWTGWDIYIYNSSEVAFQAFLDGKLESAAIPNARLSEFISDPRLLQTPDATTWRLNVNGLKTVEAQQAQFPGSTYVPEPILGYVEMRKAMYFILDRQALQEDWVPASGLGHTYFSSAYYVDPESGIPYRSTPQGQAVADEYQFESWGFNAGLAQAYFNAAVEKAIAEGFYTAGTAANPTVINLEVRFMQLSTSQATQLRADFVKQEFEKLYDSTNHVKIAVEILDTPFPGIYYDYMMVGEFDVAIDGISGSALDASSFLDVFSSDNRGGFTINWGVDTSLPVIPVEWDHDGNPNTPKITQLFSFDAIATALNGKATIVDGDDVPPVLVPGDYATWTDVKNHLEDFVDVTVLPTFAGEGFQILEDESALGGIWVVLPANYTFAEVKALFEDLGYTYFSAEDYEGEWGAEFAKGSTYVIYGPDWAEGGDSADWAAEYGLVAPTDAEGNLLPSILLY</sequence>
<dbReference type="AlphaFoldDB" id="A0A449BL16"/>
<dbReference type="Proteomes" id="UP000290909">
    <property type="component" value="Chromosome"/>
</dbReference>
<evidence type="ECO:0000313" key="4">
    <source>
        <dbReference type="EMBL" id="VEU83166.1"/>
    </source>
</evidence>
<dbReference type="EMBL" id="LR215050">
    <property type="protein sequence ID" value="VEU83166.1"/>
    <property type="molecule type" value="Genomic_DNA"/>
</dbReference>
<dbReference type="GO" id="GO:1904680">
    <property type="term" value="F:peptide transmembrane transporter activity"/>
    <property type="evidence" value="ECO:0007669"/>
    <property type="project" value="TreeGrafter"/>
</dbReference>
<dbReference type="Gene3D" id="3.10.105.10">
    <property type="entry name" value="Dipeptide-binding Protein, Domain 3"/>
    <property type="match status" value="1"/>
</dbReference>
<keyword evidence="1" id="KW-0732">Signal</keyword>
<organism evidence="4 5">
    <name type="scientific">Acholeplasma hippikon</name>
    <dbReference type="NCBI Taxonomy" id="264636"/>
    <lineage>
        <taxon>Bacteria</taxon>
        <taxon>Bacillati</taxon>
        <taxon>Mycoplasmatota</taxon>
        <taxon>Mollicutes</taxon>
        <taxon>Acholeplasmatales</taxon>
        <taxon>Acholeplasmataceae</taxon>
        <taxon>Acholeplasma</taxon>
    </lineage>
</organism>
<dbReference type="KEGG" id="ahk:NCTC10172_01223"/>
<feature type="domain" description="Solute-binding protein family 5" evidence="2">
    <location>
        <begin position="269"/>
        <end position="713"/>
    </location>
</feature>
<keyword evidence="5" id="KW-1185">Reference proteome</keyword>
<evidence type="ECO:0000256" key="1">
    <source>
        <dbReference type="SAM" id="SignalP"/>
    </source>
</evidence>
<dbReference type="SUPFAM" id="SSF53850">
    <property type="entry name" value="Periplasmic binding protein-like II"/>
    <property type="match status" value="1"/>
</dbReference>
<accession>A0A449BL16</accession>
<gene>
    <name evidence="4" type="ORF">NCTC10172_01223</name>
</gene>
<dbReference type="GO" id="GO:0015833">
    <property type="term" value="P:peptide transport"/>
    <property type="evidence" value="ECO:0007669"/>
    <property type="project" value="TreeGrafter"/>
</dbReference>
<dbReference type="Pfam" id="PF16403">
    <property type="entry name" value="Bact_surface_Ig-like"/>
    <property type="match status" value="1"/>
</dbReference>
<dbReference type="Pfam" id="PF00496">
    <property type="entry name" value="SBP_bac_5"/>
    <property type="match status" value="1"/>
</dbReference>
<dbReference type="InterPro" id="IPR013783">
    <property type="entry name" value="Ig-like_fold"/>
</dbReference>
<protein>
    <submittedName>
        <fullName evidence="4">ABC-type oligopeptide transport system, periplasmic component</fullName>
    </submittedName>
</protein>
<dbReference type="InterPro" id="IPR000914">
    <property type="entry name" value="SBP_5_dom"/>
</dbReference>
<dbReference type="PROSITE" id="PS51257">
    <property type="entry name" value="PROKAR_LIPOPROTEIN"/>
    <property type="match status" value="1"/>
</dbReference>
<evidence type="ECO:0000259" key="2">
    <source>
        <dbReference type="Pfam" id="PF00496"/>
    </source>
</evidence>
<feature type="signal peptide" evidence="1">
    <location>
        <begin position="1"/>
        <end position="24"/>
    </location>
</feature>
<dbReference type="STRING" id="1408416.GCA_000702765_01296"/>
<dbReference type="RefSeq" id="WP_035370026.1">
    <property type="nucleotide sequence ID" value="NZ_LR215050.1"/>
</dbReference>
<dbReference type="InterPro" id="IPR032179">
    <property type="entry name" value="Cry22Aa_Ig-like"/>
</dbReference>
<dbReference type="Gene3D" id="2.60.40.10">
    <property type="entry name" value="Immunoglobulins"/>
    <property type="match status" value="1"/>
</dbReference>
<evidence type="ECO:0000259" key="3">
    <source>
        <dbReference type="Pfam" id="PF16403"/>
    </source>
</evidence>
<proteinExistence type="predicted"/>
<reference evidence="4 5" key="1">
    <citation type="submission" date="2019-01" db="EMBL/GenBank/DDBJ databases">
        <authorList>
            <consortium name="Pathogen Informatics"/>
        </authorList>
    </citation>
    <scope>NUCLEOTIDE SEQUENCE [LARGE SCALE GENOMIC DNA]</scope>
    <source>
        <strain evidence="4 5">NCTC10172</strain>
    </source>
</reference>
<feature type="chain" id="PRO_5019258989" evidence="1">
    <location>
        <begin position="25"/>
        <end position="899"/>
    </location>
</feature>
<dbReference type="InterPro" id="IPR039424">
    <property type="entry name" value="SBP_5"/>
</dbReference>
<name>A0A449BL16_9MOLU</name>
<dbReference type="Gene3D" id="3.40.190.10">
    <property type="entry name" value="Periplasmic binding protein-like II"/>
    <property type="match status" value="1"/>
</dbReference>